<dbReference type="PRINTS" id="PR00926">
    <property type="entry name" value="MITOCARRIER"/>
</dbReference>
<comment type="similarity">
    <text evidence="2 8">Belongs to the mitochondrial carrier (TC 2.A.29) family.</text>
</comment>
<dbReference type="Proteomes" id="UP000290572">
    <property type="component" value="Unassembled WGS sequence"/>
</dbReference>
<gene>
    <name evidence="9" type="ORF">ROHU_000372</name>
</gene>
<dbReference type="InterPro" id="IPR002067">
    <property type="entry name" value="MCP"/>
</dbReference>
<keyword evidence="5" id="KW-0677">Repeat</keyword>
<dbReference type="GO" id="GO:0055085">
    <property type="term" value="P:transmembrane transport"/>
    <property type="evidence" value="ECO:0007669"/>
    <property type="project" value="InterPro"/>
</dbReference>
<dbReference type="Pfam" id="PF00153">
    <property type="entry name" value="Mito_carr"/>
    <property type="match status" value="1"/>
</dbReference>
<feature type="repeat" description="Solcar" evidence="7">
    <location>
        <begin position="51"/>
        <end position="135"/>
    </location>
</feature>
<protein>
    <submittedName>
        <fullName evidence="9">Calcium-binding mitochondrial carrier S-1</fullName>
    </submittedName>
</protein>
<dbReference type="InterPro" id="IPR018108">
    <property type="entry name" value="MCP_transmembrane"/>
</dbReference>
<keyword evidence="6 7" id="KW-0472">Membrane</keyword>
<evidence type="ECO:0000256" key="5">
    <source>
        <dbReference type="ARBA" id="ARBA00022737"/>
    </source>
</evidence>
<dbReference type="PANTHER" id="PTHR24089">
    <property type="entry name" value="SOLUTE CARRIER FAMILY 25"/>
    <property type="match status" value="1"/>
</dbReference>
<sequence>MALLQEHKGEWLIIDFEDEEAVYVMDVDMVLDIGDSLTIPDEFTEEEKTTGIWWRQLVAGGVAGAVSRTGTAPLDRMKVFMQVHSSKTNKISLAGGFKQMIKEGGVASLWRGNGVNVIKIAPETAIKFMAYEQVR</sequence>
<evidence type="ECO:0000256" key="1">
    <source>
        <dbReference type="ARBA" id="ARBA00004141"/>
    </source>
</evidence>
<dbReference type="SUPFAM" id="SSF103506">
    <property type="entry name" value="Mitochondrial carrier"/>
    <property type="match status" value="1"/>
</dbReference>
<proteinExistence type="inferred from homology"/>
<dbReference type="PROSITE" id="PS50920">
    <property type="entry name" value="SOLCAR"/>
    <property type="match status" value="1"/>
</dbReference>
<comment type="subcellular location">
    <subcellularLocation>
        <location evidence="1">Membrane</location>
        <topology evidence="1">Multi-pass membrane protein</topology>
    </subcellularLocation>
</comment>
<keyword evidence="4 7" id="KW-0812">Transmembrane</keyword>
<dbReference type="EMBL" id="QBIY01002409">
    <property type="protein sequence ID" value="RXN39242.1"/>
    <property type="molecule type" value="Genomic_DNA"/>
</dbReference>
<dbReference type="STRING" id="84645.A0A498P3I6"/>
<organism evidence="9 10">
    <name type="scientific">Labeo rohita</name>
    <name type="common">Indian major carp</name>
    <name type="synonym">Cyprinus rohita</name>
    <dbReference type="NCBI Taxonomy" id="84645"/>
    <lineage>
        <taxon>Eukaryota</taxon>
        <taxon>Metazoa</taxon>
        <taxon>Chordata</taxon>
        <taxon>Craniata</taxon>
        <taxon>Vertebrata</taxon>
        <taxon>Euteleostomi</taxon>
        <taxon>Actinopterygii</taxon>
        <taxon>Neopterygii</taxon>
        <taxon>Teleostei</taxon>
        <taxon>Ostariophysi</taxon>
        <taxon>Cypriniformes</taxon>
        <taxon>Cyprinidae</taxon>
        <taxon>Labeoninae</taxon>
        <taxon>Labeonini</taxon>
        <taxon>Labeo</taxon>
    </lineage>
</organism>
<keyword evidence="10" id="KW-1185">Reference proteome</keyword>
<evidence type="ECO:0000256" key="3">
    <source>
        <dbReference type="ARBA" id="ARBA00022448"/>
    </source>
</evidence>
<dbReference type="GO" id="GO:0016020">
    <property type="term" value="C:membrane"/>
    <property type="evidence" value="ECO:0007669"/>
    <property type="project" value="UniProtKB-SubCell"/>
</dbReference>
<evidence type="ECO:0000313" key="10">
    <source>
        <dbReference type="Proteomes" id="UP000290572"/>
    </source>
</evidence>
<evidence type="ECO:0000313" key="9">
    <source>
        <dbReference type="EMBL" id="RXN39242.1"/>
    </source>
</evidence>
<name>A0A498P3I6_LABRO</name>
<dbReference type="InterPro" id="IPR023395">
    <property type="entry name" value="MCP_dom_sf"/>
</dbReference>
<evidence type="ECO:0000256" key="8">
    <source>
        <dbReference type="RuleBase" id="RU000488"/>
    </source>
</evidence>
<keyword evidence="3 8" id="KW-0813">Transport</keyword>
<accession>A0A498P3I6</accession>
<evidence type="ECO:0000256" key="7">
    <source>
        <dbReference type="PROSITE-ProRule" id="PRU00282"/>
    </source>
</evidence>
<evidence type="ECO:0000256" key="4">
    <source>
        <dbReference type="ARBA" id="ARBA00022692"/>
    </source>
</evidence>
<dbReference type="Gene3D" id="1.50.40.10">
    <property type="entry name" value="Mitochondrial carrier domain"/>
    <property type="match status" value="1"/>
</dbReference>
<evidence type="ECO:0000256" key="6">
    <source>
        <dbReference type="ARBA" id="ARBA00023136"/>
    </source>
</evidence>
<evidence type="ECO:0000256" key="2">
    <source>
        <dbReference type="ARBA" id="ARBA00006375"/>
    </source>
</evidence>
<comment type="caution">
    <text evidence="9">The sequence shown here is derived from an EMBL/GenBank/DDBJ whole genome shotgun (WGS) entry which is preliminary data.</text>
</comment>
<dbReference type="AlphaFoldDB" id="A0A498P3I6"/>
<reference evidence="9 10" key="1">
    <citation type="submission" date="2018-03" db="EMBL/GenBank/DDBJ databases">
        <title>Draft genome sequence of Rohu Carp (Labeo rohita).</title>
        <authorList>
            <person name="Das P."/>
            <person name="Kushwaha B."/>
            <person name="Joshi C.G."/>
            <person name="Kumar D."/>
            <person name="Nagpure N.S."/>
            <person name="Sahoo L."/>
            <person name="Das S.P."/>
            <person name="Bit A."/>
            <person name="Patnaik S."/>
            <person name="Meher P.K."/>
            <person name="Jayasankar P."/>
            <person name="Koringa P.G."/>
            <person name="Patel N.V."/>
            <person name="Hinsu A.T."/>
            <person name="Kumar R."/>
            <person name="Pandey M."/>
            <person name="Agarwal S."/>
            <person name="Srivastava S."/>
            <person name="Singh M."/>
            <person name="Iquebal M.A."/>
            <person name="Jaiswal S."/>
            <person name="Angadi U.B."/>
            <person name="Kumar N."/>
            <person name="Raza M."/>
            <person name="Shah T.M."/>
            <person name="Rai A."/>
            <person name="Jena J.K."/>
        </authorList>
    </citation>
    <scope>NUCLEOTIDE SEQUENCE [LARGE SCALE GENOMIC DNA]</scope>
    <source>
        <strain evidence="9">DASCIFA01</strain>
        <tissue evidence="9">Testis</tissue>
    </source>
</reference>